<dbReference type="RefSeq" id="WP_243479940.1">
    <property type="nucleotide sequence ID" value="NZ_CP063982.1"/>
</dbReference>
<keyword evidence="11 15" id="KW-0448">Lipopolysaccharide biosynthesis</keyword>
<dbReference type="EC" id="2.7.1.166" evidence="4 15"/>
<dbReference type="Pfam" id="PF06293">
    <property type="entry name" value="Kdo"/>
    <property type="match status" value="1"/>
</dbReference>
<keyword evidence="10 15" id="KW-0067">ATP-binding</keyword>
<sequence>MSERLSAPAAEVEQFGSCWVVTDGSLSPTDALKVFGQDVNQADMIRVGRGGRGSAWQLLVNDEPAVLRRYRRGGMMAKVNRDHYLWLGLELTRAFKEFRLMLRLAEAGHRVPRPVSAMVKRSGIFYRAAILTRFIEHRGALCDCDSEVAWRAAGTSVARLHQAGVWHADLNVHNILIDAHDQAWLIDFDRAREGVADPQKLQENLSRLLRSVRKTCPDLEQRLWPVLLGGYGRI</sequence>
<evidence type="ECO:0000256" key="6">
    <source>
        <dbReference type="ARBA" id="ARBA00022519"/>
    </source>
</evidence>
<name>A0ABY4AR00_9BURK</name>
<evidence type="ECO:0000256" key="11">
    <source>
        <dbReference type="ARBA" id="ARBA00022985"/>
    </source>
</evidence>
<dbReference type="InterPro" id="IPR022826">
    <property type="entry name" value="KDO_kinase"/>
</dbReference>
<dbReference type="InterPro" id="IPR011009">
    <property type="entry name" value="Kinase-like_dom_sf"/>
</dbReference>
<dbReference type="Proteomes" id="UP000831607">
    <property type="component" value="Chromosome"/>
</dbReference>
<evidence type="ECO:0000256" key="15">
    <source>
        <dbReference type="HAMAP-Rule" id="MF_00521"/>
    </source>
</evidence>
<evidence type="ECO:0000256" key="1">
    <source>
        <dbReference type="ARBA" id="ARBA00004515"/>
    </source>
</evidence>
<evidence type="ECO:0000256" key="12">
    <source>
        <dbReference type="ARBA" id="ARBA00023136"/>
    </source>
</evidence>
<gene>
    <name evidence="15" type="primary">kdkA</name>
    <name evidence="16" type="ORF">DHf2319_06530</name>
</gene>
<keyword evidence="17" id="KW-1185">Reference proteome</keyword>
<evidence type="ECO:0000256" key="8">
    <source>
        <dbReference type="ARBA" id="ARBA00022741"/>
    </source>
</evidence>
<dbReference type="NCBIfam" id="NF002475">
    <property type="entry name" value="PRK01723.1"/>
    <property type="match status" value="1"/>
</dbReference>
<protein>
    <recommendedName>
        <fullName evidence="13 15">3-deoxy-D-manno-octulosonic acid kinase</fullName>
        <shortName evidence="15">Kdo kinase</shortName>
        <ecNumber evidence="4 15">2.7.1.166</ecNumber>
    </recommendedName>
</protein>
<evidence type="ECO:0000256" key="13">
    <source>
        <dbReference type="ARBA" id="ARBA00029511"/>
    </source>
</evidence>
<comment type="function">
    <text evidence="15">Catalyzes the ATP-dependent phosphorylation of the 3-deoxy-D-manno-octulosonic acid (Kdo) residue in Kdo-lipid IV(A) at the 4-OH position.</text>
</comment>
<evidence type="ECO:0000256" key="14">
    <source>
        <dbReference type="ARBA" id="ARBA00034417"/>
    </source>
</evidence>
<comment type="pathway">
    <text evidence="2 15">Bacterial outer membrane biogenesis; LPS core biosynthesis.</text>
</comment>
<proteinExistence type="inferred from homology"/>
<reference evidence="16 17" key="1">
    <citation type="submission" date="2020-11" db="EMBL/GenBank/DDBJ databases">
        <title>Algicoccus daihaiensis sp.nov., isolated from Daihai Lake in Inner Mongolia.</title>
        <authorList>
            <person name="Kai J."/>
        </authorList>
    </citation>
    <scope>NUCLEOTIDE SEQUENCE [LARGE SCALE GENOMIC DNA]</scope>
    <source>
        <strain evidence="17">f23</strain>
    </source>
</reference>
<dbReference type="SUPFAM" id="SSF56112">
    <property type="entry name" value="Protein kinase-like (PK-like)"/>
    <property type="match status" value="1"/>
</dbReference>
<evidence type="ECO:0000256" key="5">
    <source>
        <dbReference type="ARBA" id="ARBA00022475"/>
    </source>
</evidence>
<keyword evidence="8 15" id="KW-0547">Nucleotide-binding</keyword>
<evidence type="ECO:0000313" key="17">
    <source>
        <dbReference type="Proteomes" id="UP000831607"/>
    </source>
</evidence>
<keyword evidence="9 15" id="KW-0418">Kinase</keyword>
<dbReference type="EMBL" id="CP063982">
    <property type="protein sequence ID" value="UOD51475.1"/>
    <property type="molecule type" value="Genomic_DNA"/>
</dbReference>
<keyword evidence="12 15" id="KW-0472">Membrane</keyword>
<feature type="active site" evidence="15">
    <location>
        <position position="169"/>
    </location>
</feature>
<evidence type="ECO:0000256" key="2">
    <source>
        <dbReference type="ARBA" id="ARBA00004713"/>
    </source>
</evidence>
<comment type="subcellular location">
    <subcellularLocation>
        <location evidence="1 15">Cell inner membrane</location>
        <topology evidence="1 15">Peripheral membrane protein</topology>
        <orientation evidence="1 15">Cytoplasmic side</orientation>
    </subcellularLocation>
</comment>
<evidence type="ECO:0000256" key="7">
    <source>
        <dbReference type="ARBA" id="ARBA00022679"/>
    </source>
</evidence>
<comment type="similarity">
    <text evidence="3 15">Belongs to the protein kinase superfamily. KdkA/RfaP family.</text>
</comment>
<evidence type="ECO:0000256" key="4">
    <source>
        <dbReference type="ARBA" id="ARBA00011988"/>
    </source>
</evidence>
<keyword evidence="6 15" id="KW-0997">Cell inner membrane</keyword>
<evidence type="ECO:0000256" key="9">
    <source>
        <dbReference type="ARBA" id="ARBA00022777"/>
    </source>
</evidence>
<organism evidence="16 17">
    <name type="scientific">Orrella daihaiensis</name>
    <dbReference type="NCBI Taxonomy" id="2782176"/>
    <lineage>
        <taxon>Bacteria</taxon>
        <taxon>Pseudomonadati</taxon>
        <taxon>Pseudomonadota</taxon>
        <taxon>Betaproteobacteria</taxon>
        <taxon>Burkholderiales</taxon>
        <taxon>Alcaligenaceae</taxon>
        <taxon>Orrella</taxon>
    </lineage>
</organism>
<dbReference type="Gene3D" id="1.10.510.10">
    <property type="entry name" value="Transferase(Phosphotransferase) domain 1"/>
    <property type="match status" value="1"/>
</dbReference>
<evidence type="ECO:0000256" key="10">
    <source>
        <dbReference type="ARBA" id="ARBA00022840"/>
    </source>
</evidence>
<keyword evidence="5 15" id="KW-1003">Cell membrane</keyword>
<accession>A0ABY4AR00</accession>
<evidence type="ECO:0000256" key="3">
    <source>
        <dbReference type="ARBA" id="ARBA00010327"/>
    </source>
</evidence>
<comment type="catalytic activity">
    <reaction evidence="14 15">
        <text>an alpha-Kdo-(2-&gt;6)-lipid IVA + ATP = a 4-O-phospho-alpha-Kdo-(2-&gt;6)-lipid IVA + ADP + H(+)</text>
        <dbReference type="Rhea" id="RHEA:74271"/>
        <dbReference type="ChEBI" id="CHEBI:15378"/>
        <dbReference type="ChEBI" id="CHEBI:30616"/>
        <dbReference type="ChEBI" id="CHEBI:176428"/>
        <dbReference type="ChEBI" id="CHEBI:193140"/>
        <dbReference type="ChEBI" id="CHEBI:456216"/>
        <dbReference type="EC" id="2.7.1.166"/>
    </reaction>
</comment>
<dbReference type="GO" id="GO:0016301">
    <property type="term" value="F:kinase activity"/>
    <property type="evidence" value="ECO:0007669"/>
    <property type="project" value="UniProtKB-KW"/>
</dbReference>
<dbReference type="HAMAP" id="MF_00521">
    <property type="entry name" value="KDO_kinase"/>
    <property type="match status" value="1"/>
</dbReference>
<evidence type="ECO:0000313" key="16">
    <source>
        <dbReference type="EMBL" id="UOD51475.1"/>
    </source>
</evidence>
<keyword evidence="7 15" id="KW-0808">Transferase</keyword>